<dbReference type="Proteomes" id="UP000034786">
    <property type="component" value="Unassembled WGS sequence"/>
</dbReference>
<organism evidence="1 2">
    <name type="scientific">Streptomyces variegatus</name>
    <dbReference type="NCBI Taxonomy" id="284040"/>
    <lineage>
        <taxon>Bacteria</taxon>
        <taxon>Bacillati</taxon>
        <taxon>Actinomycetota</taxon>
        <taxon>Actinomycetes</taxon>
        <taxon>Kitasatosporales</taxon>
        <taxon>Streptomycetaceae</taxon>
        <taxon>Streptomyces</taxon>
    </lineage>
</organism>
<dbReference type="PATRIC" id="fig|284040.3.peg.3112"/>
<dbReference type="STRING" id="284040.UK15_05335"/>
<name>A0A0M2GY73_9ACTN</name>
<evidence type="ECO:0000313" key="2">
    <source>
        <dbReference type="Proteomes" id="UP000034786"/>
    </source>
</evidence>
<evidence type="ECO:0008006" key="3">
    <source>
        <dbReference type="Google" id="ProtNLM"/>
    </source>
</evidence>
<dbReference type="AlphaFoldDB" id="A0A0M2GY73"/>
<comment type="caution">
    <text evidence="1">The sequence shown here is derived from an EMBL/GenBank/DDBJ whole genome shotgun (WGS) entry which is preliminary data.</text>
</comment>
<dbReference type="RefSeq" id="WP_031133801.1">
    <property type="nucleotide sequence ID" value="NZ_JBMVBE010000001.1"/>
</dbReference>
<accession>A0A0M2GY73</accession>
<gene>
    <name evidence="1" type="ORF">UK15_05335</name>
</gene>
<dbReference type="EMBL" id="JYJH01000003">
    <property type="protein sequence ID" value="KJK40490.1"/>
    <property type="molecule type" value="Genomic_DNA"/>
</dbReference>
<sequence length="323" mass="35532">MARGSLRRGFTPDFDPDCGDTGLTSARQDVVIGRWQGLRDLLGATGRDWAARGHRVRQLAQVCAGSSTVESWLSADAHSADALVLRAATETARTFNVAIAAGRGVPIDQHRVDAAVLACLTAAEAYPEDPTPWVSLISVARLYPSGVRRQELGRWWDELHGRDPYSVEGHLQVLHYYSARWHGTHGLMYDFARDAAGVAPPGCPLPVLVQYARVEEYRFALDAARGRHSAVGLSQHWNHDGAASDLRRTWQRWVMSRTESTIAPAELRDFNYLAHAACSAGATDIAGVLLGMLGARATHTPWSYTGDAEKQIVKWRKELRRGT</sequence>
<keyword evidence="2" id="KW-1185">Reference proteome</keyword>
<protein>
    <recommendedName>
        <fullName evidence="3">DUF4034 domain-containing protein</fullName>
    </recommendedName>
</protein>
<proteinExistence type="predicted"/>
<reference evidence="2" key="1">
    <citation type="submission" date="2015-02" db="EMBL/GenBank/DDBJ databases">
        <authorList>
            <person name="Ju K.-S."/>
            <person name="Doroghazi J.R."/>
            <person name="Metcalf W."/>
        </authorList>
    </citation>
    <scope>NUCLEOTIDE SEQUENCE [LARGE SCALE GENOMIC DNA]</scope>
    <source>
        <strain evidence="2">NRRL B-16380</strain>
    </source>
</reference>
<evidence type="ECO:0000313" key="1">
    <source>
        <dbReference type="EMBL" id="KJK40490.1"/>
    </source>
</evidence>